<accession>A0ABX7VJ62</accession>
<protein>
    <submittedName>
        <fullName evidence="1">Uncharacterized protein</fullName>
    </submittedName>
</protein>
<organism evidence="1 2">
    <name type="scientific">Xenorhabdus budapestensis</name>
    <dbReference type="NCBI Taxonomy" id="290110"/>
    <lineage>
        <taxon>Bacteria</taxon>
        <taxon>Pseudomonadati</taxon>
        <taxon>Pseudomonadota</taxon>
        <taxon>Gammaproteobacteria</taxon>
        <taxon>Enterobacterales</taxon>
        <taxon>Morganellaceae</taxon>
        <taxon>Xenorhabdus</taxon>
    </lineage>
</organism>
<dbReference type="RefSeq" id="WP_209028078.1">
    <property type="nucleotide sequence ID" value="NZ_CP072455.1"/>
</dbReference>
<proteinExistence type="predicted"/>
<dbReference type="Proteomes" id="UP000665047">
    <property type="component" value="Chromosome"/>
</dbReference>
<keyword evidence="2" id="KW-1185">Reference proteome</keyword>
<evidence type="ECO:0000313" key="1">
    <source>
        <dbReference type="EMBL" id="QTL40613.1"/>
    </source>
</evidence>
<reference evidence="1 2" key="1">
    <citation type="submission" date="2021-03" db="EMBL/GenBank/DDBJ databases">
        <title>Complete Genome Sequence Data of Xenorhabdus budapestensis strain C72, a Candidate Biological Control Agent, from China.</title>
        <authorList>
            <person name="LI B."/>
            <person name="WANG S."/>
            <person name="QIU D."/>
        </authorList>
    </citation>
    <scope>NUCLEOTIDE SEQUENCE [LARGE SCALE GENOMIC DNA]</scope>
    <source>
        <strain evidence="1 2">C-7-2</strain>
    </source>
</reference>
<dbReference type="EMBL" id="CP072455">
    <property type="protein sequence ID" value="QTL40613.1"/>
    <property type="molecule type" value="Genomic_DNA"/>
</dbReference>
<evidence type="ECO:0000313" key="2">
    <source>
        <dbReference type="Proteomes" id="UP000665047"/>
    </source>
</evidence>
<name>A0ABX7VJ62_XENBU</name>
<sequence>MRGILRVDGKELGVSNSQCMVLEAVIEADTSVRDQWGMCMMKNRLSSPKGADYVFFCTPKNQEDYCMAEVFYHDGVLMCDEYCKIYAYRRINHHDKVRGTGVNIYNDQGGLFYSSSVLPLQITQIIDVSGEVMKMDPDWVDGGPVYSHAVVHPVEPGSMVSATTCAQHRIDLYNMVFCPNISNRYNYVKVLPHFHGQSAHGGDTYTNYWVRICHHIIIAKDPFYKQ</sequence>
<gene>
    <name evidence="1" type="ORF">HGO23_04285</name>
</gene>